<feature type="short sequence motif" description="'HIGH' region" evidence="15">
    <location>
        <begin position="48"/>
        <end position="58"/>
    </location>
</feature>
<evidence type="ECO:0000256" key="4">
    <source>
        <dbReference type="ARBA" id="ARBA00011245"/>
    </source>
</evidence>
<reference evidence="18 19" key="1">
    <citation type="journal article" date="2015" name="Nature">
        <title>rRNA introns, odd ribosomes, and small enigmatic genomes across a large radiation of phyla.</title>
        <authorList>
            <person name="Brown C.T."/>
            <person name="Hug L.A."/>
            <person name="Thomas B.C."/>
            <person name="Sharon I."/>
            <person name="Castelle C.J."/>
            <person name="Singh A."/>
            <person name="Wilkins M.J."/>
            <person name="Williams K.H."/>
            <person name="Banfield J.F."/>
        </authorList>
    </citation>
    <scope>NUCLEOTIDE SEQUENCE [LARGE SCALE GENOMIC DNA]</scope>
</reference>
<dbReference type="GO" id="GO:0000049">
    <property type="term" value="F:tRNA binding"/>
    <property type="evidence" value="ECO:0007669"/>
    <property type="project" value="InterPro"/>
</dbReference>
<feature type="short sequence motif" description="'KMSKS' region" evidence="15">
    <location>
        <begin position="596"/>
        <end position="600"/>
    </location>
</feature>
<dbReference type="Pfam" id="PF00133">
    <property type="entry name" value="tRNA-synt_1"/>
    <property type="match status" value="1"/>
</dbReference>
<feature type="domain" description="Methionyl/Valyl/Leucyl/Isoleucyl-tRNA synthetase anticodon-binding" evidence="17">
    <location>
        <begin position="674"/>
        <end position="810"/>
    </location>
</feature>
<name>A0A0G1NBA0_9BACT</name>
<dbReference type="GO" id="GO:0008270">
    <property type="term" value="F:zinc ion binding"/>
    <property type="evidence" value="ECO:0007669"/>
    <property type="project" value="UniProtKB-UniRule"/>
</dbReference>
<dbReference type="HAMAP" id="MF_02003">
    <property type="entry name" value="Ile_tRNA_synth_type2"/>
    <property type="match status" value="1"/>
</dbReference>
<comment type="similarity">
    <text evidence="3 15">Belongs to the class-I aminoacyl-tRNA synthetase family. IleS type 2 subfamily.</text>
</comment>
<dbReference type="Proteomes" id="UP000034368">
    <property type="component" value="Unassembled WGS sequence"/>
</dbReference>
<dbReference type="FunFam" id="3.40.50.620:FF:000075">
    <property type="entry name" value="Isoleucine--tRNA ligase"/>
    <property type="match status" value="1"/>
</dbReference>
<dbReference type="CDD" id="cd07961">
    <property type="entry name" value="Anticodon_Ia_Ile_ABEc"/>
    <property type="match status" value="1"/>
</dbReference>
<dbReference type="EMBL" id="LCKD01000002">
    <property type="protein sequence ID" value="KKT90387.1"/>
    <property type="molecule type" value="Genomic_DNA"/>
</dbReference>
<keyword evidence="6 15" id="KW-0436">Ligase</keyword>
<evidence type="ECO:0000256" key="14">
    <source>
        <dbReference type="ARBA" id="ARBA00048359"/>
    </source>
</evidence>
<dbReference type="PANTHER" id="PTHR42780">
    <property type="entry name" value="SOLEUCYL-TRNA SYNTHETASE"/>
    <property type="match status" value="1"/>
</dbReference>
<dbReference type="FunFam" id="3.40.50.620:FF:000063">
    <property type="entry name" value="Isoleucine--tRNA ligase"/>
    <property type="match status" value="1"/>
</dbReference>
<dbReference type="GO" id="GO:0004822">
    <property type="term" value="F:isoleucine-tRNA ligase activity"/>
    <property type="evidence" value="ECO:0007669"/>
    <property type="project" value="UniProtKB-UniRule"/>
</dbReference>
<evidence type="ECO:0000256" key="8">
    <source>
        <dbReference type="ARBA" id="ARBA00022741"/>
    </source>
</evidence>
<dbReference type="InterPro" id="IPR002300">
    <property type="entry name" value="aa-tRNA-synth_Ia"/>
</dbReference>
<dbReference type="PRINTS" id="PR00984">
    <property type="entry name" value="TRNASYNTHILE"/>
</dbReference>
<evidence type="ECO:0000256" key="3">
    <source>
        <dbReference type="ARBA" id="ARBA00007078"/>
    </source>
</evidence>
<dbReference type="CDD" id="cd00818">
    <property type="entry name" value="IleRS_core"/>
    <property type="match status" value="1"/>
</dbReference>
<comment type="cofactor">
    <cofactor evidence="1 15">
        <name>Zn(2+)</name>
        <dbReference type="ChEBI" id="CHEBI:29105"/>
    </cofactor>
</comment>
<dbReference type="GO" id="GO:0006428">
    <property type="term" value="P:isoleucyl-tRNA aminoacylation"/>
    <property type="evidence" value="ECO:0007669"/>
    <property type="project" value="UniProtKB-UniRule"/>
</dbReference>
<dbReference type="Gene3D" id="1.10.730.10">
    <property type="entry name" value="Isoleucyl-tRNA Synthetase, Domain 1"/>
    <property type="match status" value="1"/>
</dbReference>
<dbReference type="InterPro" id="IPR014729">
    <property type="entry name" value="Rossmann-like_a/b/a_fold"/>
</dbReference>
<keyword evidence="5 15" id="KW-0963">Cytoplasm</keyword>
<comment type="function">
    <text evidence="13 15">Catalyzes the attachment of isoleucine to tRNA(Ile). As IleRS can inadvertently accommodate and process structurally similar amino acids such as valine, to avoid such errors it has two additional distinct tRNA(Ile)-dependent editing activities. One activity is designated as 'pretransfer' editing and involves the hydrolysis of activated Val-AMP. The other activity is designated 'posttransfer' editing and involves deacylation of mischarged Val-tRNA(Ile).</text>
</comment>
<evidence type="ECO:0000259" key="17">
    <source>
        <dbReference type="Pfam" id="PF08264"/>
    </source>
</evidence>
<evidence type="ECO:0000256" key="6">
    <source>
        <dbReference type="ARBA" id="ARBA00022598"/>
    </source>
</evidence>
<keyword evidence="11 15" id="KW-0648">Protein biosynthesis</keyword>
<comment type="subcellular location">
    <subcellularLocation>
        <location evidence="2 15">Cytoplasm</location>
    </subcellularLocation>
</comment>
<protein>
    <recommendedName>
        <fullName evidence="15">Isoleucine--tRNA ligase</fullName>
        <ecNumber evidence="15">6.1.1.5</ecNumber>
    </recommendedName>
    <alternativeName>
        <fullName evidence="15">Isoleucyl-tRNA synthetase</fullName>
        <shortName evidence="15">IleRS</shortName>
    </alternativeName>
</protein>
<dbReference type="SUPFAM" id="SSF52374">
    <property type="entry name" value="Nucleotidylyl transferase"/>
    <property type="match status" value="1"/>
</dbReference>
<dbReference type="GO" id="GO:0005524">
    <property type="term" value="F:ATP binding"/>
    <property type="evidence" value="ECO:0007669"/>
    <property type="project" value="UniProtKB-UniRule"/>
</dbReference>
<dbReference type="InterPro" id="IPR009080">
    <property type="entry name" value="tRNAsynth_Ia_anticodon-bd"/>
</dbReference>
<evidence type="ECO:0000256" key="11">
    <source>
        <dbReference type="ARBA" id="ARBA00022917"/>
    </source>
</evidence>
<evidence type="ECO:0000256" key="9">
    <source>
        <dbReference type="ARBA" id="ARBA00022833"/>
    </source>
</evidence>
<keyword evidence="12 15" id="KW-0030">Aminoacyl-tRNA synthetase</keyword>
<dbReference type="InterPro" id="IPR033709">
    <property type="entry name" value="Anticodon_Ile_ABEc"/>
</dbReference>
<dbReference type="InterPro" id="IPR023586">
    <property type="entry name" value="Ile-tRNA-ligase_type2"/>
</dbReference>
<sequence length="945" mass="109275">MPYDFDSVEKKILDYWKTHKIFEKSLAKNRKSGFFGKTKKFVFFEGPPTANGLPGIHHVLARVYKDIICRFKTMQGFFVLRKAGWDTHGLSVEIEIEKELGFTSKKDIESYGIDKFNKKAKESVWKYKKEWEKMTTRMGYWLDLDNPYITYENEYIESVWAIIKKIWDRGLLVKAHKVVPFCTRCGTPLSSHEVAQGYKKVTERSVYLKFKIKDKENTYILAWTTTPWTLPGNVALAVGIDIDYVLAEKDGNNYILAKELVGKVLESANIVKEFKGKELIGMEYEPLFAVEELKSEASYKIYEADFVATAEGTGVVHTAVMYGEDDYVLGTKLGLPKIHTVDEQGKFKDIVPDFAGQFVKSGKTENLIVEKLKNEGKLFKEENYEHDYPFCWRCDSPLLYYAKDSWFIKMSAVNKELLANNETINWVPDHIKEGRFGQWIKEGKDWAFSRERYWGTPLPIWECGKCNHRDVIGSIKEIEEKGGKLPVDGDGKIDLHRPYIDGVVLKCKCGGEMRKIPDLIDVWFDSGAMPYAQWHWPFENEDMFKDQFPADYIVEGVDQTRGWFYTLLAISTLLGRGAPYKNVVSLSHILDKEGKKMSKSKGNTVSPFDVLAQYGADATRWYLFAINGPGEYKLFDIKDVNAQLIGFLSTLRNCLNFHDLYKSTQIKPKANLLDAWIFSKLNSLVKEATKELEEYNPTMTARLIEKFVTDDFSNWWLRRSRKRPEAIETLKNVLIEISKLCAPFAPFVADDIYLHLEGGKESVHLENWPRAEDKYINKKLEEEMREIRDVITAGLAARKAKQIKVRQPLASVSLKRSESFPADLSGLITEELNVKEVKYDSKQEDLVVFDFEMTDVLKHEGWVREFMRLVQDMRKEAGYKPTQKIFGQWHSESRELTEAVTNWMSQIITDTLFEKFENVPNTGQKFDIEKEVEMSGNKIWLGLRR</sequence>
<dbReference type="Gene3D" id="3.40.50.620">
    <property type="entry name" value="HUPs"/>
    <property type="match status" value="2"/>
</dbReference>
<dbReference type="SUPFAM" id="SSF50677">
    <property type="entry name" value="ValRS/IleRS/LeuRS editing domain"/>
    <property type="match status" value="1"/>
</dbReference>
<dbReference type="PATRIC" id="fig|1619026.3.peg.133"/>
<gene>
    <name evidence="15" type="primary">ileS</name>
    <name evidence="18" type="ORF">UW90_C0002G0036</name>
</gene>
<feature type="domain" description="Aminoacyl-tRNA synthetase class Ia" evidence="16">
    <location>
        <begin position="12"/>
        <end position="625"/>
    </location>
</feature>
<evidence type="ECO:0000256" key="7">
    <source>
        <dbReference type="ARBA" id="ARBA00022723"/>
    </source>
</evidence>
<evidence type="ECO:0000256" key="15">
    <source>
        <dbReference type="HAMAP-Rule" id="MF_02003"/>
    </source>
</evidence>
<dbReference type="GO" id="GO:0005737">
    <property type="term" value="C:cytoplasm"/>
    <property type="evidence" value="ECO:0007669"/>
    <property type="project" value="UniProtKB-SubCell"/>
</dbReference>
<comment type="caution">
    <text evidence="18">The sequence shown here is derived from an EMBL/GenBank/DDBJ whole genome shotgun (WGS) entry which is preliminary data.</text>
</comment>
<dbReference type="InterPro" id="IPR013155">
    <property type="entry name" value="M/V/L/I-tRNA-synth_anticd-bd"/>
</dbReference>
<dbReference type="PANTHER" id="PTHR42780:SF1">
    <property type="entry name" value="ISOLEUCINE--TRNA LIGASE, CYTOPLASMIC"/>
    <property type="match status" value="1"/>
</dbReference>
<evidence type="ECO:0000256" key="1">
    <source>
        <dbReference type="ARBA" id="ARBA00001947"/>
    </source>
</evidence>
<evidence type="ECO:0000256" key="12">
    <source>
        <dbReference type="ARBA" id="ARBA00023146"/>
    </source>
</evidence>
<dbReference type="InterPro" id="IPR002301">
    <property type="entry name" value="Ile-tRNA-ligase"/>
</dbReference>
<dbReference type="EC" id="6.1.1.5" evidence="15"/>
<dbReference type="InterPro" id="IPR009008">
    <property type="entry name" value="Val/Leu/Ile-tRNA-synth_edit"/>
</dbReference>
<evidence type="ECO:0000256" key="5">
    <source>
        <dbReference type="ARBA" id="ARBA00022490"/>
    </source>
</evidence>
<evidence type="ECO:0000256" key="13">
    <source>
        <dbReference type="ARBA" id="ARBA00025217"/>
    </source>
</evidence>
<keyword evidence="10 15" id="KW-0067">ATP-binding</keyword>
<keyword evidence="7 15" id="KW-0479">Metal-binding</keyword>
<evidence type="ECO:0000313" key="18">
    <source>
        <dbReference type="EMBL" id="KKT90387.1"/>
    </source>
</evidence>
<proteinExistence type="inferred from homology"/>
<comment type="domain">
    <text evidence="15">IleRS has two distinct active sites: one for aminoacylation and one for editing. The misactivated valine is translocated from the active site to the editing site, which sterically excludes the correctly activated isoleucine. The single editing site contains two valyl binding pockets, one specific for each substrate (Val-AMP or Val-tRNA(Ile)).</text>
</comment>
<comment type="catalytic activity">
    <reaction evidence="14 15">
        <text>tRNA(Ile) + L-isoleucine + ATP = L-isoleucyl-tRNA(Ile) + AMP + diphosphate</text>
        <dbReference type="Rhea" id="RHEA:11060"/>
        <dbReference type="Rhea" id="RHEA-COMP:9666"/>
        <dbReference type="Rhea" id="RHEA-COMP:9695"/>
        <dbReference type="ChEBI" id="CHEBI:30616"/>
        <dbReference type="ChEBI" id="CHEBI:33019"/>
        <dbReference type="ChEBI" id="CHEBI:58045"/>
        <dbReference type="ChEBI" id="CHEBI:78442"/>
        <dbReference type="ChEBI" id="CHEBI:78528"/>
        <dbReference type="ChEBI" id="CHEBI:456215"/>
        <dbReference type="EC" id="6.1.1.5"/>
    </reaction>
</comment>
<evidence type="ECO:0000259" key="16">
    <source>
        <dbReference type="Pfam" id="PF00133"/>
    </source>
</evidence>
<dbReference type="NCBIfam" id="TIGR00392">
    <property type="entry name" value="ileS"/>
    <property type="match status" value="1"/>
</dbReference>
<keyword evidence="8 15" id="KW-0547">Nucleotide-binding</keyword>
<accession>A0A0G1NBA0</accession>
<dbReference type="GO" id="GO:0002161">
    <property type="term" value="F:aminoacyl-tRNA deacylase activity"/>
    <property type="evidence" value="ECO:0007669"/>
    <property type="project" value="InterPro"/>
</dbReference>
<feature type="binding site" evidence="15">
    <location>
        <position position="599"/>
    </location>
    <ligand>
        <name>ATP</name>
        <dbReference type="ChEBI" id="CHEBI:30616"/>
    </ligand>
</feature>
<organism evidence="18 19">
    <name type="scientific">Candidatus Yanofskybacteria bacterium GW2011_GWB1_45_11</name>
    <dbReference type="NCBI Taxonomy" id="1619026"/>
    <lineage>
        <taxon>Bacteria</taxon>
        <taxon>Candidatus Yanofskyibacteriota</taxon>
    </lineage>
</organism>
<keyword evidence="9 15" id="KW-0862">Zinc</keyword>
<evidence type="ECO:0000256" key="10">
    <source>
        <dbReference type="ARBA" id="ARBA00022840"/>
    </source>
</evidence>
<dbReference type="AlphaFoldDB" id="A0A0G1NBA0"/>
<dbReference type="Pfam" id="PF08264">
    <property type="entry name" value="Anticodon_1"/>
    <property type="match status" value="1"/>
</dbReference>
<evidence type="ECO:0000256" key="2">
    <source>
        <dbReference type="ARBA" id="ARBA00004496"/>
    </source>
</evidence>
<comment type="subunit">
    <text evidence="4 15">Monomer.</text>
</comment>
<evidence type="ECO:0000313" key="19">
    <source>
        <dbReference type="Proteomes" id="UP000034368"/>
    </source>
</evidence>
<dbReference type="SUPFAM" id="SSF47323">
    <property type="entry name" value="Anticodon-binding domain of a subclass of class I aminoacyl-tRNA synthetases"/>
    <property type="match status" value="1"/>
</dbReference>
<dbReference type="Pfam" id="PF19302">
    <property type="entry name" value="DUF5915"/>
    <property type="match status" value="1"/>
</dbReference>